<evidence type="ECO:0000313" key="2">
    <source>
        <dbReference type="EMBL" id="AEK39086.1"/>
    </source>
</evidence>
<protein>
    <submittedName>
        <fullName evidence="2">Uncharacterized protein</fullName>
    </submittedName>
</protein>
<reference evidence="2 3" key="1">
    <citation type="journal article" date="2011" name="J. Bacteriol.">
        <title>Whole genome sequence of the rifamycin B-producing strain Amycolatopsis mediterranei S699.</title>
        <authorList>
            <person name="Verma M."/>
            <person name="Kaur J."/>
            <person name="Kumar M."/>
            <person name="Kumari K."/>
            <person name="Saxena A."/>
            <person name="Anand S."/>
            <person name="Nigam A."/>
            <person name="Ravi V."/>
            <person name="Raghuvanshi S."/>
            <person name="Khurana P."/>
            <person name="Tyagi A.K."/>
            <person name="Khurana J.P."/>
            <person name="Lal R."/>
        </authorList>
    </citation>
    <scope>NUCLEOTIDE SEQUENCE [LARGE SCALE GENOMIC DNA]</scope>
    <source>
        <strain evidence="2 3">S699</strain>
    </source>
</reference>
<keyword evidence="3" id="KW-1185">Reference proteome</keyword>
<evidence type="ECO:0000256" key="1">
    <source>
        <dbReference type="SAM" id="MobiDB-lite"/>
    </source>
</evidence>
<evidence type="ECO:0000313" key="3">
    <source>
        <dbReference type="Proteomes" id="UP000006138"/>
    </source>
</evidence>
<sequence length="152" mass="15219">MGTGQPERPKFTGAGDGGGAHEQLAIGAEAVGVQRRARGVCDGSLIEFECTANVGTGQPERPKFTGAGDGGGAHEQLAIGAEAVGVQRRARGVCDGSLIEFECTANVGTEQPDRTTCSGTAEGDAPHEQVIVGAEAVGVQRRAGGVCDGGSL</sequence>
<dbReference type="KEGG" id="amn:RAM_02970"/>
<feature type="region of interest" description="Disordered" evidence="1">
    <location>
        <begin position="1"/>
        <end position="20"/>
    </location>
</feature>
<dbReference type="AlphaFoldDB" id="A0A9R0U612"/>
<name>A0A9R0U612_AMYMS</name>
<gene>
    <name evidence="2" type="ordered locus">RAM_02970</name>
</gene>
<dbReference type="EMBL" id="CP002896">
    <property type="protein sequence ID" value="AEK39086.1"/>
    <property type="molecule type" value="Genomic_DNA"/>
</dbReference>
<organism evidence="2 3">
    <name type="scientific">Amycolatopsis mediterranei (strain S699)</name>
    <name type="common">Nocardia mediterranei</name>
    <dbReference type="NCBI Taxonomy" id="713604"/>
    <lineage>
        <taxon>Bacteria</taxon>
        <taxon>Bacillati</taxon>
        <taxon>Actinomycetota</taxon>
        <taxon>Actinomycetes</taxon>
        <taxon>Pseudonocardiales</taxon>
        <taxon>Pseudonocardiaceae</taxon>
        <taxon>Amycolatopsis</taxon>
    </lineage>
</organism>
<accession>A0A9R0U612</accession>
<proteinExistence type="predicted"/>
<dbReference type="Proteomes" id="UP000006138">
    <property type="component" value="Chromosome"/>
</dbReference>